<evidence type="ECO:0000256" key="3">
    <source>
        <dbReference type="ARBA" id="ARBA00022448"/>
    </source>
</evidence>
<organism evidence="10 11">
    <name type="scientific">Neohortaea acidophila</name>
    <dbReference type="NCBI Taxonomy" id="245834"/>
    <lineage>
        <taxon>Eukaryota</taxon>
        <taxon>Fungi</taxon>
        <taxon>Dikarya</taxon>
        <taxon>Ascomycota</taxon>
        <taxon>Pezizomycotina</taxon>
        <taxon>Dothideomycetes</taxon>
        <taxon>Dothideomycetidae</taxon>
        <taxon>Mycosphaerellales</taxon>
        <taxon>Teratosphaeriaceae</taxon>
        <taxon>Neohortaea</taxon>
    </lineage>
</organism>
<proteinExistence type="inferred from homology"/>
<dbReference type="PANTHER" id="PTHR23501:SF84">
    <property type="entry name" value="VACUOLAR MEMBRANE AMINO ACID UPTAKE TRANSPORTER FNX2"/>
    <property type="match status" value="1"/>
</dbReference>
<feature type="transmembrane region" description="Helical" evidence="8">
    <location>
        <begin position="556"/>
        <end position="575"/>
    </location>
</feature>
<feature type="transmembrane region" description="Helical" evidence="8">
    <location>
        <begin position="210"/>
        <end position="232"/>
    </location>
</feature>
<feature type="domain" description="Major facilitator superfamily (MFS) profile" evidence="9">
    <location>
        <begin position="87"/>
        <end position="580"/>
    </location>
</feature>
<evidence type="ECO:0000313" key="11">
    <source>
        <dbReference type="Proteomes" id="UP000799767"/>
    </source>
</evidence>
<evidence type="ECO:0000256" key="5">
    <source>
        <dbReference type="ARBA" id="ARBA00022989"/>
    </source>
</evidence>
<dbReference type="OrthoDB" id="3437016at2759"/>
<dbReference type="GO" id="GO:0046943">
    <property type="term" value="F:carboxylic acid transmembrane transporter activity"/>
    <property type="evidence" value="ECO:0007669"/>
    <property type="project" value="UniProtKB-ARBA"/>
</dbReference>
<dbReference type="InterPro" id="IPR011701">
    <property type="entry name" value="MFS"/>
</dbReference>
<dbReference type="RefSeq" id="XP_033590721.1">
    <property type="nucleotide sequence ID" value="XM_033729322.1"/>
</dbReference>
<accession>A0A6A6PWN5</accession>
<name>A0A6A6PWN5_9PEZI</name>
<evidence type="ECO:0000256" key="4">
    <source>
        <dbReference type="ARBA" id="ARBA00022692"/>
    </source>
</evidence>
<dbReference type="GeneID" id="54470324"/>
<feature type="transmembrane region" description="Helical" evidence="8">
    <location>
        <begin position="279"/>
        <end position="296"/>
    </location>
</feature>
<feature type="transmembrane region" description="Helical" evidence="8">
    <location>
        <begin position="152"/>
        <end position="171"/>
    </location>
</feature>
<feature type="transmembrane region" description="Helical" evidence="8">
    <location>
        <begin position="177"/>
        <end position="198"/>
    </location>
</feature>
<keyword evidence="4 8" id="KW-0812">Transmembrane</keyword>
<keyword evidence="5 8" id="KW-1133">Transmembrane helix</keyword>
<dbReference type="Proteomes" id="UP000799767">
    <property type="component" value="Unassembled WGS sequence"/>
</dbReference>
<evidence type="ECO:0000256" key="7">
    <source>
        <dbReference type="SAM" id="MobiDB-lite"/>
    </source>
</evidence>
<evidence type="ECO:0000313" key="10">
    <source>
        <dbReference type="EMBL" id="KAF2484151.1"/>
    </source>
</evidence>
<feature type="region of interest" description="Disordered" evidence="7">
    <location>
        <begin position="1"/>
        <end position="63"/>
    </location>
</feature>
<comment type="similarity">
    <text evidence="2">Belongs to the major facilitator superfamily.</text>
</comment>
<evidence type="ECO:0000259" key="9">
    <source>
        <dbReference type="PROSITE" id="PS50850"/>
    </source>
</evidence>
<comment type="subcellular location">
    <subcellularLocation>
        <location evidence="1">Endomembrane system</location>
        <topology evidence="1">Multi-pass membrane protein</topology>
    </subcellularLocation>
</comment>
<keyword evidence="11" id="KW-1185">Reference proteome</keyword>
<dbReference type="InterPro" id="IPR020846">
    <property type="entry name" value="MFS_dom"/>
</dbReference>
<protein>
    <submittedName>
        <fullName evidence="10">MFS multidrug transporter</fullName>
    </submittedName>
</protein>
<feature type="transmembrane region" description="Helical" evidence="8">
    <location>
        <begin position="238"/>
        <end position="258"/>
    </location>
</feature>
<dbReference type="GO" id="GO:0000329">
    <property type="term" value="C:fungal-type vacuole membrane"/>
    <property type="evidence" value="ECO:0007669"/>
    <property type="project" value="TreeGrafter"/>
</dbReference>
<dbReference type="FunFam" id="1.20.1720.10:FF:000013">
    <property type="entry name" value="Related to multidrug resistance proteins"/>
    <property type="match status" value="1"/>
</dbReference>
<evidence type="ECO:0000256" key="2">
    <source>
        <dbReference type="ARBA" id="ARBA00008335"/>
    </source>
</evidence>
<dbReference type="GO" id="GO:0012505">
    <property type="term" value="C:endomembrane system"/>
    <property type="evidence" value="ECO:0007669"/>
    <property type="project" value="UniProtKB-SubCell"/>
</dbReference>
<dbReference type="AlphaFoldDB" id="A0A6A6PWN5"/>
<feature type="transmembrane region" description="Helical" evidence="8">
    <location>
        <begin position="442"/>
        <end position="462"/>
    </location>
</feature>
<feature type="transmembrane region" description="Helical" evidence="8">
    <location>
        <begin position="411"/>
        <end position="436"/>
    </location>
</feature>
<feature type="transmembrane region" description="Helical" evidence="8">
    <location>
        <begin position="84"/>
        <end position="109"/>
    </location>
</feature>
<dbReference type="Pfam" id="PF07690">
    <property type="entry name" value="MFS_1"/>
    <property type="match status" value="1"/>
</dbReference>
<dbReference type="GO" id="GO:0015174">
    <property type="term" value="F:basic amino acid transmembrane transporter activity"/>
    <property type="evidence" value="ECO:0007669"/>
    <property type="project" value="TreeGrafter"/>
</dbReference>
<dbReference type="PANTHER" id="PTHR23501">
    <property type="entry name" value="MAJOR FACILITATOR SUPERFAMILY"/>
    <property type="match status" value="1"/>
</dbReference>
<dbReference type="CDD" id="cd17502">
    <property type="entry name" value="MFS_Azr1_MDR_like"/>
    <property type="match status" value="1"/>
</dbReference>
<evidence type="ECO:0000256" key="6">
    <source>
        <dbReference type="ARBA" id="ARBA00023136"/>
    </source>
</evidence>
<sequence>MPPDQHDQDGNDTAPLLGSKTAQPVEQATDAAAEEAQRQQAEGYGTLTSNEPASSADTDALERQDSLQAREAQIEGMAEVRKRFAYIFPAVAIGVYLGAADQTIIVSTYGKIGTDLDALNLTSWIATAYFLTTTSFQPLYGKLSDIFGRKSCLLIAYLIFGLGCVLCGLAQNMGQLIAARALAGIGGGGMPVVLSILLSDIIPLRERGTWQGYINIVFALGSGSGAPLGGILADSIGWRWAFLAQGPLCLIAFLAVLFTLHIPRKDDTDWKEKLRRVDFLGAVFLIGAVFTLLLALDRGGNVGWKATITLANLGASILLFLIFFYVERKVAKEPFAPGRIIFNRNLVACYTCYFFSNAAYLATLFYIPLYLQAVQDLSAAAAGYRLIPGIVGSVSGSLFGGFYIKKTGKLYWVTLTCFIVNFIAMIAIDLVTGLVISSIPLLIVSLTILGFTIGLTVTTLLISIISTAPPADQAIATACSYLFRSLGAVFGISLSATAANQALRNALAASLPQLGLKPARALEIAERVRLSLEYLKVLEPRVRQVVVECYAQSSRVAFWVQTGLLVGAVVGGWFVKEKALSA</sequence>
<reference evidence="10" key="1">
    <citation type="journal article" date="2020" name="Stud. Mycol.">
        <title>101 Dothideomycetes genomes: a test case for predicting lifestyles and emergence of pathogens.</title>
        <authorList>
            <person name="Haridas S."/>
            <person name="Albert R."/>
            <person name="Binder M."/>
            <person name="Bloem J."/>
            <person name="Labutti K."/>
            <person name="Salamov A."/>
            <person name="Andreopoulos B."/>
            <person name="Baker S."/>
            <person name="Barry K."/>
            <person name="Bills G."/>
            <person name="Bluhm B."/>
            <person name="Cannon C."/>
            <person name="Castanera R."/>
            <person name="Culley D."/>
            <person name="Daum C."/>
            <person name="Ezra D."/>
            <person name="Gonzalez J."/>
            <person name="Henrissat B."/>
            <person name="Kuo A."/>
            <person name="Liang C."/>
            <person name="Lipzen A."/>
            <person name="Lutzoni F."/>
            <person name="Magnuson J."/>
            <person name="Mondo S."/>
            <person name="Nolan M."/>
            <person name="Ohm R."/>
            <person name="Pangilinan J."/>
            <person name="Park H.-J."/>
            <person name="Ramirez L."/>
            <person name="Alfaro M."/>
            <person name="Sun H."/>
            <person name="Tritt A."/>
            <person name="Yoshinaga Y."/>
            <person name="Zwiers L.-H."/>
            <person name="Turgeon B."/>
            <person name="Goodwin S."/>
            <person name="Spatafora J."/>
            <person name="Crous P."/>
            <person name="Grigoriev I."/>
        </authorList>
    </citation>
    <scope>NUCLEOTIDE SEQUENCE</scope>
    <source>
        <strain evidence="10">CBS 113389</strain>
    </source>
</reference>
<dbReference type="Gene3D" id="1.20.1250.20">
    <property type="entry name" value="MFS general substrate transporter like domains"/>
    <property type="match status" value="2"/>
</dbReference>
<dbReference type="InterPro" id="IPR036259">
    <property type="entry name" value="MFS_trans_sf"/>
</dbReference>
<keyword evidence="3" id="KW-0813">Transport</keyword>
<dbReference type="PROSITE" id="PS50850">
    <property type="entry name" value="MFS"/>
    <property type="match status" value="1"/>
</dbReference>
<dbReference type="EMBL" id="MU001634">
    <property type="protein sequence ID" value="KAF2484151.1"/>
    <property type="molecule type" value="Genomic_DNA"/>
</dbReference>
<evidence type="ECO:0000256" key="1">
    <source>
        <dbReference type="ARBA" id="ARBA00004127"/>
    </source>
</evidence>
<feature type="compositionally biased region" description="Polar residues" evidence="7">
    <location>
        <begin position="46"/>
        <end position="57"/>
    </location>
</feature>
<feature type="transmembrane region" description="Helical" evidence="8">
    <location>
        <begin position="347"/>
        <end position="371"/>
    </location>
</feature>
<keyword evidence="6 8" id="KW-0472">Membrane</keyword>
<feature type="transmembrane region" description="Helical" evidence="8">
    <location>
        <begin position="383"/>
        <end position="404"/>
    </location>
</feature>
<gene>
    <name evidence="10" type="ORF">BDY17DRAFT_122327</name>
</gene>
<feature type="transmembrane region" description="Helical" evidence="8">
    <location>
        <begin position="302"/>
        <end position="326"/>
    </location>
</feature>
<feature type="transmembrane region" description="Helical" evidence="8">
    <location>
        <begin position="121"/>
        <end position="140"/>
    </location>
</feature>
<evidence type="ECO:0000256" key="8">
    <source>
        <dbReference type="SAM" id="Phobius"/>
    </source>
</evidence>
<dbReference type="SUPFAM" id="SSF103473">
    <property type="entry name" value="MFS general substrate transporter"/>
    <property type="match status" value="2"/>
</dbReference>